<dbReference type="EMBL" id="HBHX01046062">
    <property type="protein sequence ID" value="CAE0125280.1"/>
    <property type="molecule type" value="Transcribed_RNA"/>
</dbReference>
<protein>
    <submittedName>
        <fullName evidence="1">Uncharacterized protein</fullName>
    </submittedName>
</protein>
<sequence>MMVLACAGTHRTPTARGLTAPMAFAVDAECLPTLSEDLSTQFQLSPKERRQTAGLKLSSTTRPFFDDRIYSRWCTELNMQTQATGAATWGQSLEEMVDGELDETDVVVMAEAVVQELPRRAREDEMTLTEMQNDIVDSLRADLLASFEPEPAVLEHDLDSDLDLMEIMENHAGRVMLSSVVPSSAGCYFCC</sequence>
<proteinExistence type="predicted"/>
<evidence type="ECO:0000313" key="1">
    <source>
        <dbReference type="EMBL" id="CAE0125280.1"/>
    </source>
</evidence>
<dbReference type="AlphaFoldDB" id="A0A7S3F530"/>
<accession>A0A7S3F530</accession>
<gene>
    <name evidence="1" type="ORF">HERI1096_LOCUS25488</name>
</gene>
<name>A0A7S3F530_9EUKA</name>
<organism evidence="1">
    <name type="scientific">Haptolina ericina</name>
    <dbReference type="NCBI Taxonomy" id="156174"/>
    <lineage>
        <taxon>Eukaryota</taxon>
        <taxon>Haptista</taxon>
        <taxon>Haptophyta</taxon>
        <taxon>Prymnesiophyceae</taxon>
        <taxon>Prymnesiales</taxon>
        <taxon>Prymnesiaceae</taxon>
        <taxon>Haptolina</taxon>
    </lineage>
</organism>
<reference evidence="1" key="1">
    <citation type="submission" date="2021-01" db="EMBL/GenBank/DDBJ databases">
        <authorList>
            <person name="Corre E."/>
            <person name="Pelletier E."/>
            <person name="Niang G."/>
            <person name="Scheremetjew M."/>
            <person name="Finn R."/>
            <person name="Kale V."/>
            <person name="Holt S."/>
            <person name="Cochrane G."/>
            <person name="Meng A."/>
            <person name="Brown T."/>
            <person name="Cohen L."/>
        </authorList>
    </citation>
    <scope>NUCLEOTIDE SEQUENCE</scope>
    <source>
        <strain evidence="1">CCMP281</strain>
    </source>
</reference>